<dbReference type="InterPro" id="IPR020855">
    <property type="entry name" value="Ureohydrolase_Mn_BS"/>
</dbReference>
<evidence type="ECO:0000256" key="3">
    <source>
        <dbReference type="ARBA" id="ARBA00022801"/>
    </source>
</evidence>
<dbReference type="PROSITE" id="PS01053">
    <property type="entry name" value="ARGINASE_1"/>
    <property type="match status" value="1"/>
</dbReference>
<keyword evidence="2" id="KW-0479">Metal-binding</keyword>
<dbReference type="GO" id="GO:0016813">
    <property type="term" value="F:hydrolase activity, acting on carbon-nitrogen (but not peptide) bonds, in linear amidines"/>
    <property type="evidence" value="ECO:0007669"/>
    <property type="project" value="InterPro"/>
</dbReference>
<keyword evidence="3 4" id="KW-0378">Hydrolase</keyword>
<dbReference type="PROSITE" id="PS51409">
    <property type="entry name" value="ARGINASE_2"/>
    <property type="match status" value="1"/>
</dbReference>
<evidence type="ECO:0000313" key="6">
    <source>
        <dbReference type="EMBL" id="RVW63515.1"/>
    </source>
</evidence>
<gene>
    <name evidence="6" type="primary">ARGAH1_1</name>
    <name evidence="6" type="ORF">CK203_054182</name>
</gene>
<protein>
    <submittedName>
        <fullName evidence="6">Arginase 1, mitochondrial</fullName>
    </submittedName>
</protein>
<dbReference type="PANTHER" id="PTHR11358">
    <property type="entry name" value="ARGINASE/AGMATINASE"/>
    <property type="match status" value="1"/>
</dbReference>
<sequence>MKTQLGSLGLKGLVIFYVDGMWLWRVCKSGSIAEERGPDHDSGGVVLKKVVEDLITMRKELEDLPYPGHVHKKWWTNGCPDFSVLGMRNIARKGIHYWQKLNAANVPAELIENGQNRVIDASLTLIRERAKLKGELVRALGGALASSSLLGVPLGHNSSFLQGPAFAPPRIREAIWCGSTNATTKKEDRGRERTSSDNIGGKELNDPRVLTDVGDVPVQEIRDCGVDDDRLMKIISESVKLVMEEDPLRPLVLGGDHSISFPVVRAVSEKIGGPVDILHLDAHPDIYHSFEGNKYSHASPFARIMEGGYARRLLQVGLRSITVKAVNKARDSKLGEGVKGVYISLDVDCLDPAFAPGVSHIEPGGLSFRDVLNILHNLQADVVALMWLSSIRNVTQWMG</sequence>
<feature type="compositionally biased region" description="Basic and acidic residues" evidence="5">
    <location>
        <begin position="184"/>
        <end position="195"/>
    </location>
</feature>
<dbReference type="Gene3D" id="3.40.800.10">
    <property type="entry name" value="Ureohydrolase domain"/>
    <property type="match status" value="1"/>
</dbReference>
<comment type="similarity">
    <text evidence="1">Belongs to the arginase family. Agmatinase subfamily.</text>
</comment>
<dbReference type="InterPro" id="IPR006035">
    <property type="entry name" value="Ureohydrolase"/>
</dbReference>
<dbReference type="AlphaFoldDB" id="A0A438FU87"/>
<proteinExistence type="inferred from homology"/>
<dbReference type="PANTHER" id="PTHR11358:SF26">
    <property type="entry name" value="GUANIDINO ACID HYDROLASE, MITOCHONDRIAL"/>
    <property type="match status" value="1"/>
</dbReference>
<feature type="region of interest" description="Disordered" evidence="5">
    <location>
        <begin position="182"/>
        <end position="206"/>
    </location>
</feature>
<comment type="caution">
    <text evidence="6">The sequence shown here is derived from an EMBL/GenBank/DDBJ whole genome shotgun (WGS) entry which is preliminary data.</text>
</comment>
<dbReference type="EMBL" id="QGNW01000739">
    <property type="protein sequence ID" value="RVW63515.1"/>
    <property type="molecule type" value="Genomic_DNA"/>
</dbReference>
<evidence type="ECO:0000256" key="5">
    <source>
        <dbReference type="SAM" id="MobiDB-lite"/>
    </source>
</evidence>
<dbReference type="Proteomes" id="UP000288805">
    <property type="component" value="Unassembled WGS sequence"/>
</dbReference>
<evidence type="ECO:0000313" key="7">
    <source>
        <dbReference type="Proteomes" id="UP000288805"/>
    </source>
</evidence>
<evidence type="ECO:0000256" key="2">
    <source>
        <dbReference type="ARBA" id="ARBA00022723"/>
    </source>
</evidence>
<accession>A0A438FU87</accession>
<organism evidence="6 7">
    <name type="scientific">Vitis vinifera</name>
    <name type="common">Grape</name>
    <dbReference type="NCBI Taxonomy" id="29760"/>
    <lineage>
        <taxon>Eukaryota</taxon>
        <taxon>Viridiplantae</taxon>
        <taxon>Streptophyta</taxon>
        <taxon>Embryophyta</taxon>
        <taxon>Tracheophyta</taxon>
        <taxon>Spermatophyta</taxon>
        <taxon>Magnoliopsida</taxon>
        <taxon>eudicotyledons</taxon>
        <taxon>Gunneridae</taxon>
        <taxon>Pentapetalae</taxon>
        <taxon>rosids</taxon>
        <taxon>Vitales</taxon>
        <taxon>Vitaceae</taxon>
        <taxon>Viteae</taxon>
        <taxon>Vitis</taxon>
    </lineage>
</organism>
<dbReference type="SUPFAM" id="SSF52768">
    <property type="entry name" value="Arginase/deacetylase"/>
    <property type="match status" value="1"/>
</dbReference>
<evidence type="ECO:0000256" key="4">
    <source>
        <dbReference type="RuleBase" id="RU003684"/>
    </source>
</evidence>
<dbReference type="Pfam" id="PF00491">
    <property type="entry name" value="Arginase"/>
    <property type="match status" value="1"/>
</dbReference>
<dbReference type="InterPro" id="IPR023696">
    <property type="entry name" value="Ureohydrolase_dom_sf"/>
</dbReference>
<reference evidence="6 7" key="1">
    <citation type="journal article" date="2018" name="PLoS Genet.">
        <title>Population sequencing reveals clonal diversity and ancestral inbreeding in the grapevine cultivar Chardonnay.</title>
        <authorList>
            <person name="Roach M.J."/>
            <person name="Johnson D.L."/>
            <person name="Bohlmann J."/>
            <person name="van Vuuren H.J."/>
            <person name="Jones S.J."/>
            <person name="Pretorius I.S."/>
            <person name="Schmidt S.A."/>
            <person name="Borneman A.R."/>
        </authorList>
    </citation>
    <scope>NUCLEOTIDE SEQUENCE [LARGE SCALE GENOMIC DNA]</scope>
    <source>
        <strain evidence="7">cv. Chardonnay</strain>
        <tissue evidence="6">Leaf</tissue>
    </source>
</reference>
<evidence type="ECO:0000256" key="1">
    <source>
        <dbReference type="ARBA" id="ARBA00009227"/>
    </source>
</evidence>
<name>A0A438FU87_VITVI</name>
<dbReference type="GO" id="GO:0046872">
    <property type="term" value="F:metal ion binding"/>
    <property type="evidence" value="ECO:0007669"/>
    <property type="project" value="UniProtKB-KW"/>
</dbReference>